<organism evidence="1 2">
    <name type="scientific">Limosilactobacillus reuteri</name>
    <name type="common">Lactobacillus reuteri</name>
    <dbReference type="NCBI Taxonomy" id="1598"/>
    <lineage>
        <taxon>Bacteria</taxon>
        <taxon>Bacillati</taxon>
        <taxon>Bacillota</taxon>
        <taxon>Bacilli</taxon>
        <taxon>Lactobacillales</taxon>
        <taxon>Lactobacillaceae</taxon>
        <taxon>Limosilactobacillus</taxon>
    </lineage>
</organism>
<sequence length="75" mass="8654">MYQDINSAEMIREILDAIKIDQAFLRSRHSLEFHKPNNTDLKVVQDIQRLSEILIEEIKKAVDSVPTSTPDTDND</sequence>
<comment type="caution">
    <text evidence="1">The sequence shown here is derived from an EMBL/GenBank/DDBJ whole genome shotgun (WGS) entry which is preliminary data.</text>
</comment>
<name>A0AAW6JEM6_LIMRT</name>
<dbReference type="RefSeq" id="WP_168240259.1">
    <property type="nucleotide sequence ID" value="NZ_CP051129.1"/>
</dbReference>
<proteinExistence type="predicted"/>
<evidence type="ECO:0000313" key="2">
    <source>
        <dbReference type="Proteomes" id="UP001217945"/>
    </source>
</evidence>
<gene>
    <name evidence="1" type="ORF">PSQ53_09255</name>
</gene>
<evidence type="ECO:0000313" key="1">
    <source>
        <dbReference type="EMBL" id="MDD1383089.1"/>
    </source>
</evidence>
<accession>A0AAW6JEM6</accession>
<protein>
    <submittedName>
        <fullName evidence="1">Uncharacterized protein</fullName>
    </submittedName>
</protein>
<dbReference type="Proteomes" id="UP001217945">
    <property type="component" value="Unassembled WGS sequence"/>
</dbReference>
<reference evidence="1" key="1">
    <citation type="submission" date="2023-02" db="EMBL/GenBank/DDBJ databases">
        <title>Complete genome sequence of Limosilactobacillus reuteri SRCM217616 isolated from Bos taurus feces.</title>
        <authorList>
            <person name="Yang H.-G."/>
            <person name="Kim J.-W."/>
            <person name="Ha G.-S."/>
            <person name="Yang H.-J."/>
            <person name="Jeong D.-Y."/>
        </authorList>
    </citation>
    <scope>NUCLEOTIDE SEQUENCE</scope>
    <source>
        <strain evidence="1">SRCM217616</strain>
    </source>
</reference>
<dbReference type="EMBL" id="JAQTKT010000001">
    <property type="protein sequence ID" value="MDD1383089.1"/>
    <property type="molecule type" value="Genomic_DNA"/>
</dbReference>
<dbReference type="AlphaFoldDB" id="A0AAW6JEM6"/>